<comment type="caution">
    <text evidence="1">The sequence shown here is derived from an EMBL/GenBank/DDBJ whole genome shotgun (WGS) entry which is preliminary data.</text>
</comment>
<accession>A0ACB6QIE6</accession>
<keyword evidence="2" id="KW-1185">Reference proteome</keyword>
<name>A0ACB6QIE6_9PLEO</name>
<evidence type="ECO:0000313" key="2">
    <source>
        <dbReference type="Proteomes" id="UP000799755"/>
    </source>
</evidence>
<dbReference type="Proteomes" id="UP000799755">
    <property type="component" value="Unassembled WGS sequence"/>
</dbReference>
<dbReference type="EMBL" id="MU003523">
    <property type="protein sequence ID" value="KAF2466665.1"/>
    <property type="molecule type" value="Genomic_DNA"/>
</dbReference>
<reference evidence="1" key="1">
    <citation type="journal article" date="2020" name="Stud. Mycol.">
        <title>101 Dothideomycetes genomes: a test case for predicting lifestyles and emergence of pathogens.</title>
        <authorList>
            <person name="Haridas S."/>
            <person name="Albert R."/>
            <person name="Binder M."/>
            <person name="Bloem J."/>
            <person name="Labutti K."/>
            <person name="Salamov A."/>
            <person name="Andreopoulos B."/>
            <person name="Baker S."/>
            <person name="Barry K."/>
            <person name="Bills G."/>
            <person name="Bluhm B."/>
            <person name="Cannon C."/>
            <person name="Castanera R."/>
            <person name="Culley D."/>
            <person name="Daum C."/>
            <person name="Ezra D."/>
            <person name="Gonzalez J."/>
            <person name="Henrissat B."/>
            <person name="Kuo A."/>
            <person name="Liang C."/>
            <person name="Lipzen A."/>
            <person name="Lutzoni F."/>
            <person name="Magnuson J."/>
            <person name="Mondo S."/>
            <person name="Nolan M."/>
            <person name="Ohm R."/>
            <person name="Pangilinan J."/>
            <person name="Park H.-J."/>
            <person name="Ramirez L."/>
            <person name="Alfaro M."/>
            <person name="Sun H."/>
            <person name="Tritt A."/>
            <person name="Yoshinaga Y."/>
            <person name="Zwiers L.-H."/>
            <person name="Turgeon B."/>
            <person name="Goodwin S."/>
            <person name="Spatafora J."/>
            <person name="Crous P."/>
            <person name="Grigoriev I."/>
        </authorList>
    </citation>
    <scope>NUCLEOTIDE SEQUENCE</scope>
    <source>
        <strain evidence="1">ATCC 200398</strain>
    </source>
</reference>
<sequence length="116" mass="12545">MREVATLFNISFDATGSYLCTEIGRVDINGSNSSSLASITMTSISVPQNPIYRGLALSSDGAWITYNSENLVWLPSEYRPLRSIVSGDRIGIGTGSGKHELMDYYFTTAKLSPPSG</sequence>
<evidence type="ECO:0000313" key="1">
    <source>
        <dbReference type="EMBL" id="KAF2466665.1"/>
    </source>
</evidence>
<organism evidence="1 2">
    <name type="scientific">Lindgomyces ingoldianus</name>
    <dbReference type="NCBI Taxonomy" id="673940"/>
    <lineage>
        <taxon>Eukaryota</taxon>
        <taxon>Fungi</taxon>
        <taxon>Dikarya</taxon>
        <taxon>Ascomycota</taxon>
        <taxon>Pezizomycotina</taxon>
        <taxon>Dothideomycetes</taxon>
        <taxon>Pleosporomycetidae</taxon>
        <taxon>Pleosporales</taxon>
        <taxon>Lindgomycetaceae</taxon>
        <taxon>Lindgomyces</taxon>
    </lineage>
</organism>
<gene>
    <name evidence="1" type="ORF">BDR25DRAFT_359181</name>
</gene>
<protein>
    <submittedName>
        <fullName evidence="1">Uncharacterized protein</fullName>
    </submittedName>
</protein>
<proteinExistence type="predicted"/>